<dbReference type="OrthoDB" id="2930450at2"/>
<feature type="transmembrane region" description="Helical" evidence="1">
    <location>
        <begin position="58"/>
        <end position="81"/>
    </location>
</feature>
<keyword evidence="1" id="KW-0812">Transmembrane</keyword>
<dbReference type="EMBL" id="CP034235">
    <property type="protein sequence ID" value="QGQ97282.1"/>
    <property type="molecule type" value="Genomic_DNA"/>
</dbReference>
<evidence type="ECO:0000256" key="1">
    <source>
        <dbReference type="SAM" id="Phobius"/>
    </source>
</evidence>
<dbReference type="RefSeq" id="WP_155702384.1">
    <property type="nucleotide sequence ID" value="NZ_CP034235.1"/>
</dbReference>
<protein>
    <submittedName>
        <fullName evidence="2">Uncharacterized protein</fullName>
    </submittedName>
</protein>
<keyword evidence="1" id="KW-0472">Membrane</keyword>
<feature type="transmembrane region" description="Helical" evidence="1">
    <location>
        <begin position="146"/>
        <end position="164"/>
    </location>
</feature>
<sequence>MSWDAIRHSATYVRTMPTWGGGAAAAFLFSGATSLIWYQKIINWKTSTGQTSYSRILLITTGSGVLLLLVAYFVPIGFFGMEALQHLNYIWFSVEDSVRMKWFVVERLVYVYMLIFALYTFFGVISSWHIAFHYAKSFLINRSRKVEWLLLAVFAAVPFGFVYVVDINLFIRIGRYFVISRIIGNMCLIVLLIYLARKKSNAHV</sequence>
<reference evidence="3" key="1">
    <citation type="submission" date="2018-11" db="EMBL/GenBank/DDBJ databases">
        <title>Complete genome sequence of Paenibacillus sp. ML311-T8.</title>
        <authorList>
            <person name="Nam Y.-D."/>
            <person name="Kang J."/>
            <person name="Chung W.-H."/>
            <person name="Park Y.S."/>
        </authorList>
    </citation>
    <scope>NUCLEOTIDE SEQUENCE [LARGE SCALE GENOMIC DNA]</scope>
    <source>
        <strain evidence="3">ML311-T8</strain>
    </source>
</reference>
<feature type="transmembrane region" description="Helical" evidence="1">
    <location>
        <begin position="20"/>
        <end position="38"/>
    </location>
</feature>
<dbReference type="Proteomes" id="UP000426246">
    <property type="component" value="Chromosome"/>
</dbReference>
<accession>A0A6B8RNJ3</accession>
<keyword evidence="3" id="KW-1185">Reference proteome</keyword>
<name>A0A6B8RNJ3_9BACL</name>
<gene>
    <name evidence="2" type="ORF">EHS13_21530</name>
</gene>
<feature type="transmembrane region" description="Helical" evidence="1">
    <location>
        <begin position="176"/>
        <end position="196"/>
    </location>
</feature>
<dbReference type="AlphaFoldDB" id="A0A6B8RNJ3"/>
<feature type="transmembrane region" description="Helical" evidence="1">
    <location>
        <begin position="109"/>
        <end position="134"/>
    </location>
</feature>
<organism evidence="2 3">
    <name type="scientific">Paenibacillus psychroresistens</name>
    <dbReference type="NCBI Taxonomy" id="1778678"/>
    <lineage>
        <taxon>Bacteria</taxon>
        <taxon>Bacillati</taxon>
        <taxon>Bacillota</taxon>
        <taxon>Bacilli</taxon>
        <taxon>Bacillales</taxon>
        <taxon>Paenibacillaceae</taxon>
        <taxon>Paenibacillus</taxon>
    </lineage>
</organism>
<keyword evidence="1" id="KW-1133">Transmembrane helix</keyword>
<evidence type="ECO:0000313" key="3">
    <source>
        <dbReference type="Proteomes" id="UP000426246"/>
    </source>
</evidence>
<proteinExistence type="predicted"/>
<dbReference type="KEGG" id="ppsc:EHS13_21530"/>
<evidence type="ECO:0000313" key="2">
    <source>
        <dbReference type="EMBL" id="QGQ97282.1"/>
    </source>
</evidence>